<dbReference type="InterPro" id="IPR006740">
    <property type="entry name" value="DUF604"/>
</dbReference>
<name>A0A022S2V1_ERYGU</name>
<dbReference type="GO" id="GO:0008375">
    <property type="term" value="F:acetylglucosaminyltransferase activity"/>
    <property type="evidence" value="ECO:0000318"/>
    <property type="project" value="GO_Central"/>
</dbReference>
<gene>
    <name evidence="1" type="ORF">MIMGU_mgv1a007160mg</name>
</gene>
<dbReference type="Proteomes" id="UP000030748">
    <property type="component" value="Unassembled WGS sequence"/>
</dbReference>
<reference evidence="1 2" key="1">
    <citation type="journal article" date="2013" name="Proc. Natl. Acad. Sci. U.S.A.">
        <title>Fine-scale variation in meiotic recombination in Mimulus inferred from population shotgun sequencing.</title>
        <authorList>
            <person name="Hellsten U."/>
            <person name="Wright K.M."/>
            <person name="Jenkins J."/>
            <person name="Shu S."/>
            <person name="Yuan Y."/>
            <person name="Wessler S.R."/>
            <person name="Schmutz J."/>
            <person name="Willis J.H."/>
            <person name="Rokhsar D.S."/>
        </authorList>
    </citation>
    <scope>NUCLEOTIDE SEQUENCE [LARGE SCALE GENOMIC DNA]</scope>
    <source>
        <strain evidence="2">cv. DUN x IM62</strain>
    </source>
</reference>
<evidence type="ECO:0000313" key="2">
    <source>
        <dbReference type="Proteomes" id="UP000030748"/>
    </source>
</evidence>
<organism evidence="1 2">
    <name type="scientific">Erythranthe guttata</name>
    <name type="common">Yellow monkey flower</name>
    <name type="synonym">Mimulus guttatus</name>
    <dbReference type="NCBI Taxonomy" id="4155"/>
    <lineage>
        <taxon>Eukaryota</taxon>
        <taxon>Viridiplantae</taxon>
        <taxon>Streptophyta</taxon>
        <taxon>Embryophyta</taxon>
        <taxon>Tracheophyta</taxon>
        <taxon>Spermatophyta</taxon>
        <taxon>Magnoliopsida</taxon>
        <taxon>eudicotyledons</taxon>
        <taxon>Gunneridae</taxon>
        <taxon>Pentapetalae</taxon>
        <taxon>asterids</taxon>
        <taxon>lamiids</taxon>
        <taxon>Lamiales</taxon>
        <taxon>Phrymaceae</taxon>
        <taxon>Erythranthe</taxon>
    </lineage>
</organism>
<protein>
    <submittedName>
        <fullName evidence="1">Uncharacterized protein</fullName>
    </submittedName>
</protein>
<dbReference type="Pfam" id="PF04646">
    <property type="entry name" value="DUF604"/>
    <property type="match status" value="1"/>
</dbReference>
<dbReference type="EMBL" id="KI630171">
    <property type="protein sequence ID" value="EYU46238.1"/>
    <property type="molecule type" value="Genomic_DNA"/>
</dbReference>
<dbReference type="eggNOG" id="KOG2246">
    <property type="taxonomic scope" value="Eukaryota"/>
</dbReference>
<dbReference type="AlphaFoldDB" id="A0A022S2V1"/>
<dbReference type="Gene3D" id="3.90.550.50">
    <property type="match status" value="1"/>
</dbReference>
<dbReference type="PANTHER" id="PTHR10811">
    <property type="entry name" value="FRINGE-RELATED"/>
    <property type="match status" value="1"/>
</dbReference>
<evidence type="ECO:0000313" key="1">
    <source>
        <dbReference type="EMBL" id="EYU46238.1"/>
    </source>
</evidence>
<proteinExistence type="predicted"/>
<keyword evidence="2" id="KW-1185">Reference proteome</keyword>
<dbReference type="FunFam" id="3.90.550.50:FF:000061">
    <property type="entry name" value="AT4g00300 protein"/>
    <property type="match status" value="1"/>
</dbReference>
<accession>A0A022S2V1</accession>
<dbReference type="STRING" id="4155.A0A022S2V1"/>
<sequence length="417" mass="47274">MALNHIVFGIVGSEKAWRFRKTYIESWWRPNHTNGYLFLDKPPGPPLLPWPETSPPFRVSDDLTDLLNNKSDIRAQRMVHGIMEVLREVKDHKTLRWVVMGDDDSIFFVDNIVDVLAKYDHTKYYYLGGHSEFILSNYYFSFNQAFGGGGIMLSYPLAKALAGDIESCLKRYVFLNSADNTTKACIADIGVNLTPHQGNHQVDFRGDISGFLSTHPLAPLLSLHHFDMVDPIFPAKDRFQSTRHLMTAAKADQSRMLQQTICYDRRSNWSLSISWGYSAHIYERIMPRSYLIIPIETFTPWLKTLKPPNYMFNTRSRSSADPCEAPHVFFFDSVQETAAIGSGGGIVTSYSRAWPRPLPACLSSGNHSADFIQRILVFSPPTKRTSTDRCECCDIIKADGGEAEVIVRECRSNEIIA</sequence>